<sequence>MVEKLISSSTMVGQYNLTPPTYADGDATVAQTDSSGKLLVAATKTPSGTQDVNLTQVAGSSVTAGAGAVAAGTMRITQASDSPEISALGAQADAAWASGSGSIIAILKGIYGRILAAGAAAMAASWSVTIATDDARIGPVNETAPASDTASSGLNGRLQRLAQRITSLIALLPASLGSKAASASLSVVGGGLEYETVAASQTAQVLGATGATGDYLSHVIIQPVTLAAGTTTIIDNATTIFTFTTGTLSDLRPIVVPIGAFSVSGAWKITTGANVTAIGIGDFT</sequence>
<accession>A0A6J5STG0</accession>
<reference evidence="2" key="1">
    <citation type="submission" date="2020-05" db="EMBL/GenBank/DDBJ databases">
        <authorList>
            <person name="Chiriac C."/>
            <person name="Salcher M."/>
            <person name="Ghai R."/>
            <person name="Kavagutti S V."/>
        </authorList>
    </citation>
    <scope>NUCLEOTIDE SEQUENCE</scope>
</reference>
<dbReference type="EMBL" id="LR796770">
    <property type="protein sequence ID" value="CAB4165308.1"/>
    <property type="molecule type" value="Genomic_DNA"/>
</dbReference>
<organism evidence="2">
    <name type="scientific">uncultured Caudovirales phage</name>
    <dbReference type="NCBI Taxonomy" id="2100421"/>
    <lineage>
        <taxon>Viruses</taxon>
        <taxon>Duplodnaviria</taxon>
        <taxon>Heunggongvirae</taxon>
        <taxon>Uroviricota</taxon>
        <taxon>Caudoviricetes</taxon>
        <taxon>Peduoviridae</taxon>
        <taxon>Maltschvirus</taxon>
        <taxon>Maltschvirus maltsch</taxon>
    </lineage>
</organism>
<evidence type="ECO:0000313" key="2">
    <source>
        <dbReference type="EMBL" id="CAB4218605.1"/>
    </source>
</evidence>
<evidence type="ECO:0000313" key="1">
    <source>
        <dbReference type="EMBL" id="CAB4165308.1"/>
    </source>
</evidence>
<protein>
    <submittedName>
        <fullName evidence="2">Uncharacterized protein</fullName>
    </submittedName>
</protein>
<name>A0A6J5STG0_9CAUD</name>
<dbReference type="EMBL" id="LR797475">
    <property type="protein sequence ID" value="CAB4218605.1"/>
    <property type="molecule type" value="Genomic_DNA"/>
</dbReference>
<gene>
    <name evidence="2" type="ORF">UFOVP1603_42</name>
    <name evidence="1" type="ORF">UFOVP833_46</name>
</gene>
<proteinExistence type="predicted"/>